<evidence type="ECO:0000256" key="1">
    <source>
        <dbReference type="SAM" id="Phobius"/>
    </source>
</evidence>
<dbReference type="InterPro" id="IPR018692">
    <property type="entry name" value="DUF2189"/>
</dbReference>
<keyword evidence="3" id="KW-1185">Reference proteome</keyword>
<keyword evidence="1" id="KW-1133">Transmembrane helix</keyword>
<feature type="transmembrane region" description="Helical" evidence="1">
    <location>
        <begin position="42"/>
        <end position="60"/>
    </location>
</feature>
<keyword evidence="1" id="KW-0472">Membrane</keyword>
<accession>A0A9J6P994</accession>
<proteinExistence type="predicted"/>
<dbReference type="AlphaFoldDB" id="A0A9J6P994"/>
<sequence length="258" mass="27206">MSAIDTGASGRMATVATLPNEAPWAWLAAGWRDLWTHPGLSIGYGLVFTAASFVILYGLVWSGIAALFLALAGGLLLLGPMLAVGLYEKSRRLAGGEHVSAGSIALVKTRSPVSLAFFGVVLLLAYFFWMRVAYLLFALFFSGTGFPPMSEFVPTLLFTTHGLGLLVVGTGVGAFFAAVVFAISVVSVPMMVSREVDTLTAVVTSIQAVVRNPAPMLLWAVLIAGIMALGVVTFFVGLAVAFPLIGHATWHAYKATVH</sequence>
<protein>
    <submittedName>
        <fullName evidence="2">DUF2189 domain-containing protein</fullName>
    </submittedName>
</protein>
<dbReference type="RefSeq" id="WP_269331327.1">
    <property type="nucleotide sequence ID" value="NZ_JAMZFT010000001.1"/>
</dbReference>
<dbReference type="Proteomes" id="UP001055804">
    <property type="component" value="Unassembled WGS sequence"/>
</dbReference>
<evidence type="ECO:0000313" key="3">
    <source>
        <dbReference type="Proteomes" id="UP001055804"/>
    </source>
</evidence>
<feature type="transmembrane region" description="Helical" evidence="1">
    <location>
        <begin position="161"/>
        <end position="186"/>
    </location>
</feature>
<feature type="transmembrane region" description="Helical" evidence="1">
    <location>
        <begin position="217"/>
        <end position="245"/>
    </location>
</feature>
<organism evidence="2 3">
    <name type="scientific">Futiania mangrovi</name>
    <dbReference type="NCBI Taxonomy" id="2959716"/>
    <lineage>
        <taxon>Bacteria</taxon>
        <taxon>Pseudomonadati</taxon>
        <taxon>Pseudomonadota</taxon>
        <taxon>Alphaproteobacteria</taxon>
        <taxon>Futianiales</taxon>
        <taxon>Futianiaceae</taxon>
        <taxon>Futiania</taxon>
    </lineage>
</organism>
<gene>
    <name evidence="2" type="ORF">NJQ99_03065</name>
</gene>
<comment type="caution">
    <text evidence="2">The sequence shown here is derived from an EMBL/GenBank/DDBJ whole genome shotgun (WGS) entry which is preliminary data.</text>
</comment>
<dbReference type="EMBL" id="JAMZFT010000001">
    <property type="protein sequence ID" value="MCP1335381.1"/>
    <property type="molecule type" value="Genomic_DNA"/>
</dbReference>
<feature type="transmembrane region" description="Helical" evidence="1">
    <location>
        <begin position="66"/>
        <end position="87"/>
    </location>
</feature>
<feature type="transmembrane region" description="Helical" evidence="1">
    <location>
        <begin position="115"/>
        <end position="141"/>
    </location>
</feature>
<keyword evidence="1" id="KW-0812">Transmembrane</keyword>
<reference evidence="2" key="1">
    <citation type="submission" date="2022-06" db="EMBL/GenBank/DDBJ databases">
        <title>Isolation and Genomics of Futiania mangrovii gen. nov., sp. nov., a Rare and Metabolically-versatile member in the Class Alphaproteobacteria.</title>
        <authorList>
            <person name="Liu L."/>
            <person name="Huang W.-C."/>
            <person name="Pan J."/>
            <person name="Li J."/>
            <person name="Huang Y."/>
            <person name="Du H."/>
            <person name="Liu Y."/>
            <person name="Li M."/>
        </authorList>
    </citation>
    <scope>NUCLEOTIDE SEQUENCE</scope>
    <source>
        <strain evidence="2">FT118</strain>
    </source>
</reference>
<evidence type="ECO:0000313" key="2">
    <source>
        <dbReference type="EMBL" id="MCP1335381.1"/>
    </source>
</evidence>
<dbReference type="Pfam" id="PF09955">
    <property type="entry name" value="DUF2189"/>
    <property type="match status" value="1"/>
</dbReference>
<name>A0A9J6P994_9PROT</name>